<feature type="binding site" evidence="13">
    <location>
        <position position="207"/>
    </location>
    <ligand>
        <name>pyruvate</name>
        <dbReference type="ChEBI" id="CHEBI:15361"/>
    </ligand>
</feature>
<feature type="binding site" evidence="13">
    <location>
        <position position="48"/>
    </location>
    <ligand>
        <name>pyruvate</name>
        <dbReference type="ChEBI" id="CHEBI:15361"/>
    </ligand>
</feature>
<evidence type="ECO:0000256" key="3">
    <source>
        <dbReference type="ARBA" id="ARBA00012086"/>
    </source>
</evidence>
<proteinExistence type="inferred from homology"/>
<dbReference type="GO" id="GO:0019262">
    <property type="term" value="P:N-acetylneuraminate catabolic process"/>
    <property type="evidence" value="ECO:0007669"/>
    <property type="project" value="TreeGrafter"/>
</dbReference>
<evidence type="ECO:0000256" key="1">
    <source>
        <dbReference type="ARBA" id="ARBA00003294"/>
    </source>
</evidence>
<evidence type="ECO:0000313" key="15">
    <source>
        <dbReference type="Proteomes" id="UP001138997"/>
    </source>
</evidence>
<evidence type="ECO:0000256" key="11">
    <source>
        <dbReference type="PIRNR" id="PIRNR001365"/>
    </source>
</evidence>
<dbReference type="InterPro" id="IPR002220">
    <property type="entry name" value="DapA-like"/>
</dbReference>
<feature type="active site" description="Proton donor/acceptor" evidence="12">
    <location>
        <position position="136"/>
    </location>
</feature>
<evidence type="ECO:0000256" key="13">
    <source>
        <dbReference type="PIRSR" id="PIRSR001365-2"/>
    </source>
</evidence>
<feature type="active site" description="Schiff-base intermediate with substrate" evidence="12">
    <location>
        <position position="165"/>
    </location>
</feature>
<keyword evidence="6" id="KW-0457">Lysine biosynthesis</keyword>
<keyword evidence="15" id="KW-1185">Reference proteome</keyword>
<comment type="function">
    <text evidence="1">Catalyzes the condensation of (S)-aspartate-beta-semialdehyde [(S)-ASA] and pyruvate to 4-hydroxy-tetrahydrodipicolinate (HTPA).</text>
</comment>
<dbReference type="Pfam" id="PF00701">
    <property type="entry name" value="DHDPS"/>
    <property type="match status" value="1"/>
</dbReference>
<name>A0A9X1NC22_9ACTN</name>
<comment type="pathway">
    <text evidence="2">Amino-acid biosynthesis; L-lysine biosynthesis via DAP pathway; (S)-tetrahydrodipicolinate from L-aspartate: step 3/4.</text>
</comment>
<organism evidence="14 15">
    <name type="scientific">Kineosporia babensis</name>
    <dbReference type="NCBI Taxonomy" id="499548"/>
    <lineage>
        <taxon>Bacteria</taxon>
        <taxon>Bacillati</taxon>
        <taxon>Actinomycetota</taxon>
        <taxon>Actinomycetes</taxon>
        <taxon>Kineosporiales</taxon>
        <taxon>Kineosporiaceae</taxon>
        <taxon>Kineosporia</taxon>
    </lineage>
</organism>
<accession>A0A9X1NC22</accession>
<dbReference type="PANTHER" id="PTHR42849">
    <property type="entry name" value="N-ACETYLNEURAMINATE LYASE"/>
    <property type="match status" value="1"/>
</dbReference>
<keyword evidence="8" id="KW-0704">Schiff base</keyword>
<dbReference type="InterPro" id="IPR013785">
    <property type="entry name" value="Aldolase_TIM"/>
</dbReference>
<dbReference type="EC" id="4.3.3.7" evidence="3 10"/>
<dbReference type="GO" id="GO:0005829">
    <property type="term" value="C:cytosol"/>
    <property type="evidence" value="ECO:0007669"/>
    <property type="project" value="TreeGrafter"/>
</dbReference>
<dbReference type="SUPFAM" id="SSF51569">
    <property type="entry name" value="Aldolase"/>
    <property type="match status" value="1"/>
</dbReference>
<comment type="caution">
    <text evidence="14">The sequence shown here is derived from an EMBL/GenBank/DDBJ whole genome shotgun (WGS) entry which is preliminary data.</text>
</comment>
<dbReference type="InterPro" id="IPR005263">
    <property type="entry name" value="DapA"/>
</dbReference>
<dbReference type="PROSITE" id="PS00665">
    <property type="entry name" value="DHDPS_1"/>
    <property type="match status" value="1"/>
</dbReference>
<dbReference type="PANTHER" id="PTHR42849:SF1">
    <property type="entry name" value="N-ACETYLNEURAMINATE LYASE"/>
    <property type="match status" value="1"/>
</dbReference>
<evidence type="ECO:0000256" key="5">
    <source>
        <dbReference type="ARBA" id="ARBA00022915"/>
    </source>
</evidence>
<dbReference type="PIRSF" id="PIRSF001365">
    <property type="entry name" value="DHDPS"/>
    <property type="match status" value="1"/>
</dbReference>
<dbReference type="GO" id="GO:0008840">
    <property type="term" value="F:4-hydroxy-tetrahydrodipicolinate synthase activity"/>
    <property type="evidence" value="ECO:0007669"/>
    <property type="project" value="UniProtKB-UniRule"/>
</dbReference>
<dbReference type="InterPro" id="IPR020624">
    <property type="entry name" value="Schiff_base-form_aldolases_CS"/>
</dbReference>
<dbReference type="GO" id="GO:0019877">
    <property type="term" value="P:diaminopimelate biosynthetic process"/>
    <property type="evidence" value="ECO:0007669"/>
    <property type="project" value="UniProtKB-KW"/>
</dbReference>
<evidence type="ECO:0000256" key="12">
    <source>
        <dbReference type="PIRSR" id="PIRSR001365-1"/>
    </source>
</evidence>
<evidence type="ECO:0000256" key="8">
    <source>
        <dbReference type="ARBA" id="ARBA00023270"/>
    </source>
</evidence>
<evidence type="ECO:0000256" key="9">
    <source>
        <dbReference type="ARBA" id="ARBA00047836"/>
    </source>
</evidence>
<dbReference type="Gene3D" id="3.20.20.70">
    <property type="entry name" value="Aldolase class I"/>
    <property type="match status" value="1"/>
</dbReference>
<evidence type="ECO:0000256" key="4">
    <source>
        <dbReference type="ARBA" id="ARBA00022605"/>
    </source>
</evidence>
<reference evidence="14" key="1">
    <citation type="submission" date="2021-11" db="EMBL/GenBank/DDBJ databases">
        <title>Streptomyces corallinus and Kineosporia corallina sp. nov., two new coral-derived marine actinobacteria.</title>
        <authorList>
            <person name="Buangrab K."/>
            <person name="Sutthacheep M."/>
            <person name="Yeemin T."/>
            <person name="Harunari E."/>
            <person name="Igarashi Y."/>
            <person name="Sripreechasak P."/>
            <person name="Kanchanasin P."/>
            <person name="Tanasupawat S."/>
            <person name="Phongsopitanun W."/>
        </authorList>
    </citation>
    <scope>NUCLEOTIDE SEQUENCE</scope>
    <source>
        <strain evidence="14">JCM 31032</strain>
    </source>
</reference>
<dbReference type="AlphaFoldDB" id="A0A9X1NC22"/>
<gene>
    <name evidence="14" type="primary">dapA</name>
    <name evidence="14" type="ORF">LR394_08890</name>
</gene>
<comment type="catalytic activity">
    <reaction evidence="9">
        <text>L-aspartate 4-semialdehyde + pyruvate = (2S,4S)-4-hydroxy-2,3,4,5-tetrahydrodipicolinate + H2O + H(+)</text>
        <dbReference type="Rhea" id="RHEA:34171"/>
        <dbReference type="ChEBI" id="CHEBI:15361"/>
        <dbReference type="ChEBI" id="CHEBI:15377"/>
        <dbReference type="ChEBI" id="CHEBI:15378"/>
        <dbReference type="ChEBI" id="CHEBI:67139"/>
        <dbReference type="ChEBI" id="CHEBI:537519"/>
        <dbReference type="EC" id="4.3.3.7"/>
    </reaction>
</comment>
<protein>
    <recommendedName>
        <fullName evidence="3 10">4-hydroxy-tetrahydrodipicolinate synthase</fullName>
        <ecNumber evidence="3 10">4.3.3.7</ecNumber>
    </recommendedName>
</protein>
<dbReference type="GO" id="GO:0009089">
    <property type="term" value="P:lysine biosynthetic process via diaminopimelate"/>
    <property type="evidence" value="ECO:0007669"/>
    <property type="project" value="UniProtKB-UniRule"/>
</dbReference>
<keyword evidence="5" id="KW-0220">Diaminopimelate biosynthesis</keyword>
<dbReference type="EMBL" id="JAJOMB010000003">
    <property type="protein sequence ID" value="MCD5311011.1"/>
    <property type="molecule type" value="Genomic_DNA"/>
</dbReference>
<keyword evidence="4" id="KW-0028">Amino-acid biosynthesis</keyword>
<evidence type="ECO:0000313" key="14">
    <source>
        <dbReference type="EMBL" id="MCD5311011.1"/>
    </source>
</evidence>
<evidence type="ECO:0000256" key="10">
    <source>
        <dbReference type="NCBIfam" id="TIGR00674"/>
    </source>
</evidence>
<dbReference type="GO" id="GO:0008747">
    <property type="term" value="F:N-acetylneuraminate lyase activity"/>
    <property type="evidence" value="ECO:0007669"/>
    <property type="project" value="TreeGrafter"/>
</dbReference>
<evidence type="ECO:0000256" key="2">
    <source>
        <dbReference type="ARBA" id="ARBA00005120"/>
    </source>
</evidence>
<dbReference type="RefSeq" id="WP_231440187.1">
    <property type="nucleotide sequence ID" value="NZ_JAJOMB010000003.1"/>
</dbReference>
<evidence type="ECO:0000256" key="7">
    <source>
        <dbReference type="ARBA" id="ARBA00023239"/>
    </source>
</evidence>
<keyword evidence="7 11" id="KW-0456">Lyase</keyword>
<comment type="similarity">
    <text evidence="11">Belongs to the DapA family.</text>
</comment>
<dbReference type="CDD" id="cd00408">
    <property type="entry name" value="DHDPS-like"/>
    <property type="match status" value="1"/>
</dbReference>
<dbReference type="PRINTS" id="PR00146">
    <property type="entry name" value="DHPICSNTHASE"/>
</dbReference>
<sequence length="298" mass="31229">MTEPLRGVLSALPTPFDQHGEIDENGLRTLVDRAVEGGVHGVVACGSTGEFSAMSSDERRRVVEIVVDQAARRVPVVAQTGATTTAEAIRLSRHAEAAGADVLMTVTPYYEPLSLEETLTYLRQVAGSVSVPVMLYNLPVATGVDLSPATVGALAREVENIQYIKNTTVDMAQSAALIHHHADVISTFLGWDSLLLSAVTEGAAGVMAGTANLVPRELVAVYDAVIAGDLAKARELWAPVFPLVNACLDEPFVSAIKAVLNATGVPVGVPRSPVAPLSSEATARLVALVPQNQPALVL</sequence>
<dbReference type="Proteomes" id="UP001138997">
    <property type="component" value="Unassembled WGS sequence"/>
</dbReference>
<dbReference type="SMART" id="SM01130">
    <property type="entry name" value="DHDPS"/>
    <property type="match status" value="1"/>
</dbReference>
<dbReference type="NCBIfam" id="TIGR00674">
    <property type="entry name" value="dapA"/>
    <property type="match status" value="1"/>
</dbReference>
<evidence type="ECO:0000256" key="6">
    <source>
        <dbReference type="ARBA" id="ARBA00023154"/>
    </source>
</evidence>